<dbReference type="AlphaFoldDB" id="B7BAQ9"/>
<comment type="caution">
    <text evidence="1">The sequence shown here is derived from an EMBL/GenBank/DDBJ whole genome shotgun (WGS) entry which is preliminary data.</text>
</comment>
<dbReference type="HOGENOM" id="CLU_2975192_0_0_10"/>
<reference evidence="1 2" key="1">
    <citation type="submission" date="2008-10" db="EMBL/GenBank/DDBJ databases">
        <title>Draft genome sequence of Parabacteroides johnsonii (DSM 18315).</title>
        <authorList>
            <person name="Sudarsanam P."/>
            <person name="Ley R."/>
            <person name="Guruge J."/>
            <person name="Turnbaugh P.J."/>
            <person name="Mahowald M."/>
            <person name="Liep D."/>
            <person name="Gordon J."/>
        </authorList>
    </citation>
    <scope>NUCLEOTIDE SEQUENCE [LARGE SCALE GENOMIC DNA]</scope>
    <source>
        <strain evidence="1 2">DSM 18315</strain>
    </source>
</reference>
<gene>
    <name evidence="1" type="ORF">PRABACTJOHN_02116</name>
</gene>
<accession>B7BAQ9</accession>
<evidence type="ECO:0000313" key="1">
    <source>
        <dbReference type="EMBL" id="EEC96497.1"/>
    </source>
</evidence>
<dbReference type="Proteomes" id="UP000005510">
    <property type="component" value="Unassembled WGS sequence"/>
</dbReference>
<name>B7BAQ9_9BACT</name>
<evidence type="ECO:0000313" key="2">
    <source>
        <dbReference type="Proteomes" id="UP000005510"/>
    </source>
</evidence>
<sequence>MKTIRNISRFIGEIFVFAGKFGLFVYFVLRMLLISCSFVSAGARESQGDRFTRPETNR</sequence>
<dbReference type="STRING" id="537006.PRABACTJOHN_02116"/>
<reference evidence="1 2" key="2">
    <citation type="submission" date="2008-10" db="EMBL/GenBank/DDBJ databases">
        <authorList>
            <person name="Fulton L."/>
            <person name="Clifton S."/>
            <person name="Fulton B."/>
            <person name="Xu J."/>
            <person name="Minx P."/>
            <person name="Pepin K.H."/>
            <person name="Johnson M."/>
            <person name="Bhonagiri V."/>
            <person name="Nash W.E."/>
            <person name="Mardis E.R."/>
            <person name="Wilson R.K."/>
        </authorList>
    </citation>
    <scope>NUCLEOTIDE SEQUENCE [LARGE SCALE GENOMIC DNA]</scope>
    <source>
        <strain evidence="1 2">DSM 18315</strain>
    </source>
</reference>
<organism evidence="1 2">
    <name type="scientific">Parabacteroides johnsonii DSM 18315</name>
    <dbReference type="NCBI Taxonomy" id="537006"/>
    <lineage>
        <taxon>Bacteria</taxon>
        <taxon>Pseudomonadati</taxon>
        <taxon>Bacteroidota</taxon>
        <taxon>Bacteroidia</taxon>
        <taxon>Bacteroidales</taxon>
        <taxon>Tannerellaceae</taxon>
        <taxon>Parabacteroides</taxon>
    </lineage>
</organism>
<proteinExistence type="predicted"/>
<protein>
    <submittedName>
        <fullName evidence="1">Uncharacterized protein</fullName>
    </submittedName>
</protein>
<dbReference type="EMBL" id="ABYH01000236">
    <property type="protein sequence ID" value="EEC96497.1"/>
    <property type="molecule type" value="Genomic_DNA"/>
</dbReference>